<dbReference type="EMBL" id="JANIGO010000006">
    <property type="protein sequence ID" value="MCQ8897671.1"/>
    <property type="molecule type" value="Genomic_DNA"/>
</dbReference>
<feature type="domain" description="VapC45 PIN like" evidence="1">
    <location>
        <begin position="1"/>
        <end position="87"/>
    </location>
</feature>
<comment type="caution">
    <text evidence="2">The sequence shown here is derived from an EMBL/GenBank/DDBJ whole genome shotgun (WGS) entry which is preliminary data.</text>
</comment>
<dbReference type="InterPro" id="IPR041375">
    <property type="entry name" value="VapC45_PIN-like"/>
</dbReference>
<dbReference type="Proteomes" id="UP001204142">
    <property type="component" value="Unassembled WGS sequence"/>
</dbReference>
<dbReference type="Pfam" id="PF18478">
    <property type="entry name" value="PIN_10"/>
    <property type="match status" value="1"/>
</dbReference>
<evidence type="ECO:0000259" key="1">
    <source>
        <dbReference type="Pfam" id="PF18478"/>
    </source>
</evidence>
<evidence type="ECO:0000313" key="3">
    <source>
        <dbReference type="Proteomes" id="UP001204142"/>
    </source>
</evidence>
<sequence>MRYFIDNNLPPAFAKGLDGFSLGRGLSEKSVVHLTDLFPPNTKDQDWIQSLAREKNWVIISQDGFRKNDLEREAIRRSGLFVIVLSKQWSDHSYWSKAQNFVRWWPSILDFVEKTHGGGAVRIPWRFSGRFEQIKI</sequence>
<reference evidence="2 3" key="1">
    <citation type="submission" date="2022-07" db="EMBL/GenBank/DDBJ databases">
        <authorList>
            <person name="Xamxidin M."/>
            <person name="Wu M."/>
        </authorList>
    </citation>
    <scope>NUCLEOTIDE SEQUENCE [LARGE SCALE GENOMIC DNA]</scope>
    <source>
        <strain evidence="2 3">NBRC 111650</strain>
    </source>
</reference>
<keyword evidence="3" id="KW-1185">Reference proteome</keyword>
<gene>
    <name evidence="2" type="ORF">NQT62_14615</name>
</gene>
<name>A0ABT1WJI5_9BURK</name>
<dbReference type="RefSeq" id="WP_256765477.1">
    <property type="nucleotide sequence ID" value="NZ_JANIGO010000006.1"/>
</dbReference>
<accession>A0ABT1WJI5</accession>
<organism evidence="2 3">
    <name type="scientific">Limnobacter humi</name>
    <dbReference type="NCBI Taxonomy" id="1778671"/>
    <lineage>
        <taxon>Bacteria</taxon>
        <taxon>Pseudomonadati</taxon>
        <taxon>Pseudomonadota</taxon>
        <taxon>Betaproteobacteria</taxon>
        <taxon>Burkholderiales</taxon>
        <taxon>Burkholderiaceae</taxon>
        <taxon>Limnobacter</taxon>
    </lineage>
</organism>
<evidence type="ECO:0000313" key="2">
    <source>
        <dbReference type="EMBL" id="MCQ8897671.1"/>
    </source>
</evidence>
<protein>
    <recommendedName>
        <fullName evidence="1">VapC45 PIN like domain-containing protein</fullName>
    </recommendedName>
</protein>
<proteinExistence type="predicted"/>